<evidence type="ECO:0000259" key="1">
    <source>
        <dbReference type="Pfam" id="PF00668"/>
    </source>
</evidence>
<protein>
    <recommendedName>
        <fullName evidence="1">Condensation domain-containing protein</fullName>
    </recommendedName>
</protein>
<feature type="domain" description="Condensation" evidence="1">
    <location>
        <begin position="53"/>
        <end position="366"/>
    </location>
</feature>
<dbReference type="Proteomes" id="UP000033772">
    <property type="component" value="Unassembled WGS sequence"/>
</dbReference>
<dbReference type="STRING" id="1844.UG56_016020"/>
<reference evidence="2" key="1">
    <citation type="submission" date="2016-10" db="EMBL/GenBank/DDBJ databases">
        <title>Draft Genome Sequence of Nocardioides luteus Strain BAFB, an Alkane-Degrading Bacterium Isolated from JP-7 Polluted Soil.</title>
        <authorList>
            <person name="Brown L."/>
            <person name="Ruiz O.N."/>
            <person name="Gunasekera T."/>
        </authorList>
    </citation>
    <scope>NUCLEOTIDE SEQUENCE [LARGE SCALE GENOMIC DNA]</scope>
    <source>
        <strain evidence="2">BAFB</strain>
    </source>
</reference>
<sequence>MEYTELSAYDVPPGEVTAWIPTAEPSAWVDDDRRLSHNHELHLDTAEAGSWIGSIMRLTGQLDVTALDLALRAWIGRHEALRGTVEETPAGRRRRALAPEDVSVATTALGRFDGDDARGCLSDFLADHIDPTAWPYVVFATVADADGFTLVFGADHGVMDAYSQLLWFEEIATLYERALAGESFADLAVVTTGSHIDHAADERVTGEAMSLESESVRVWRDWLTGPDGRLRFADFPVPGITDVPASASPLPQASLSQWLGDPCQARALAELCKSAGVSFQAGMMGAMAYVLRAQHGVERMRFVAPMHTRYTAEHATAVGWYVGLVPVTLDITGATTLAEVAARVQTALAESKPLVPQPFARVADLLGVSDAPHFVVTFVDTRFIAGAERWNGWDARTLRAPVRADDEVYLWLVRDRDGLNVSTRYPETVAAERVVRDLIGGMSDLFDEIAQPEAAALEGTA</sequence>
<dbReference type="GO" id="GO:0003824">
    <property type="term" value="F:catalytic activity"/>
    <property type="evidence" value="ECO:0007669"/>
    <property type="project" value="InterPro"/>
</dbReference>
<organism evidence="2 3">
    <name type="scientific">Nocardioides luteus</name>
    <dbReference type="NCBI Taxonomy" id="1844"/>
    <lineage>
        <taxon>Bacteria</taxon>
        <taxon>Bacillati</taxon>
        <taxon>Actinomycetota</taxon>
        <taxon>Actinomycetes</taxon>
        <taxon>Propionibacteriales</taxon>
        <taxon>Nocardioidaceae</taxon>
        <taxon>Nocardioides</taxon>
    </lineage>
</organism>
<evidence type="ECO:0000313" key="2">
    <source>
        <dbReference type="EMBL" id="OIJ25690.1"/>
    </source>
</evidence>
<accession>A0A1J4N2D2</accession>
<comment type="caution">
    <text evidence="2">The sequence shown here is derived from an EMBL/GenBank/DDBJ whole genome shotgun (WGS) entry which is preliminary data.</text>
</comment>
<proteinExistence type="predicted"/>
<dbReference type="Gene3D" id="3.30.559.10">
    <property type="entry name" value="Chloramphenicol acetyltransferase-like domain"/>
    <property type="match status" value="1"/>
</dbReference>
<dbReference type="AlphaFoldDB" id="A0A1J4N2D2"/>
<gene>
    <name evidence="2" type="ORF">UG56_016020</name>
</gene>
<dbReference type="GO" id="GO:0008610">
    <property type="term" value="P:lipid biosynthetic process"/>
    <property type="evidence" value="ECO:0007669"/>
    <property type="project" value="UniProtKB-ARBA"/>
</dbReference>
<evidence type="ECO:0000313" key="3">
    <source>
        <dbReference type="Proteomes" id="UP000033772"/>
    </source>
</evidence>
<dbReference type="Gene3D" id="3.30.559.30">
    <property type="entry name" value="Nonribosomal peptide synthetase, condensation domain"/>
    <property type="match status" value="1"/>
</dbReference>
<dbReference type="Pfam" id="PF00668">
    <property type="entry name" value="Condensation"/>
    <property type="match status" value="1"/>
</dbReference>
<dbReference type="InterPro" id="IPR001242">
    <property type="entry name" value="Condensation_dom"/>
</dbReference>
<dbReference type="EMBL" id="JZDQ02000022">
    <property type="protein sequence ID" value="OIJ25690.1"/>
    <property type="molecule type" value="Genomic_DNA"/>
</dbReference>
<dbReference type="RefSeq" id="WP_071327131.1">
    <property type="nucleotide sequence ID" value="NZ_JZDQ02000022.1"/>
</dbReference>
<name>A0A1J4N2D2_9ACTN</name>
<dbReference type="InterPro" id="IPR023213">
    <property type="entry name" value="CAT-like_dom_sf"/>
</dbReference>
<keyword evidence="3" id="KW-1185">Reference proteome</keyword>
<dbReference type="SUPFAM" id="SSF52777">
    <property type="entry name" value="CoA-dependent acyltransferases"/>
    <property type="match status" value="2"/>
</dbReference>